<comment type="caution">
    <text evidence="1">The sequence shown here is derived from an EMBL/GenBank/DDBJ whole genome shotgun (WGS) entry which is preliminary data.</text>
</comment>
<dbReference type="AlphaFoldDB" id="A0AAN6UGE1"/>
<evidence type="ECO:0000313" key="1">
    <source>
        <dbReference type="EMBL" id="KAK4132537.1"/>
    </source>
</evidence>
<evidence type="ECO:0000313" key="2">
    <source>
        <dbReference type="Proteomes" id="UP001304895"/>
    </source>
</evidence>
<dbReference type="Proteomes" id="UP001304895">
    <property type="component" value="Unassembled WGS sequence"/>
</dbReference>
<gene>
    <name evidence="1" type="ORF">BT67DRAFT_80543</name>
</gene>
<reference evidence="1" key="2">
    <citation type="submission" date="2023-05" db="EMBL/GenBank/DDBJ databases">
        <authorList>
            <consortium name="Lawrence Berkeley National Laboratory"/>
            <person name="Steindorff A."/>
            <person name="Hensen N."/>
            <person name="Bonometti L."/>
            <person name="Westerberg I."/>
            <person name="Brannstrom I.O."/>
            <person name="Guillou S."/>
            <person name="Cros-Aarteil S."/>
            <person name="Calhoun S."/>
            <person name="Haridas S."/>
            <person name="Kuo A."/>
            <person name="Mondo S."/>
            <person name="Pangilinan J."/>
            <person name="Riley R."/>
            <person name="Labutti K."/>
            <person name="Andreopoulos B."/>
            <person name="Lipzen A."/>
            <person name="Chen C."/>
            <person name="Yanf M."/>
            <person name="Daum C."/>
            <person name="Ng V."/>
            <person name="Clum A."/>
            <person name="Ohm R."/>
            <person name="Martin F."/>
            <person name="Silar P."/>
            <person name="Natvig D."/>
            <person name="Lalanne C."/>
            <person name="Gautier V."/>
            <person name="Ament-Velasquez S.L."/>
            <person name="Kruys A."/>
            <person name="Hutchinson M.I."/>
            <person name="Powell A.J."/>
            <person name="Barry K."/>
            <person name="Miller A.N."/>
            <person name="Grigoriev I.V."/>
            <person name="Debuchy R."/>
            <person name="Gladieux P."/>
            <person name="Thoren M.H."/>
            <person name="Johannesson H."/>
        </authorList>
    </citation>
    <scope>NUCLEOTIDE SEQUENCE</scope>
    <source>
        <strain evidence="1">CBS 123565</strain>
    </source>
</reference>
<proteinExistence type="predicted"/>
<reference evidence="1" key="1">
    <citation type="journal article" date="2023" name="Mol. Phylogenet. Evol.">
        <title>Genome-scale phylogeny and comparative genomics of the fungal order Sordariales.</title>
        <authorList>
            <person name="Hensen N."/>
            <person name="Bonometti L."/>
            <person name="Westerberg I."/>
            <person name="Brannstrom I.O."/>
            <person name="Guillou S."/>
            <person name="Cros-Aarteil S."/>
            <person name="Calhoun S."/>
            <person name="Haridas S."/>
            <person name="Kuo A."/>
            <person name="Mondo S."/>
            <person name="Pangilinan J."/>
            <person name="Riley R."/>
            <person name="LaButti K."/>
            <person name="Andreopoulos B."/>
            <person name="Lipzen A."/>
            <person name="Chen C."/>
            <person name="Yan M."/>
            <person name="Daum C."/>
            <person name="Ng V."/>
            <person name="Clum A."/>
            <person name="Steindorff A."/>
            <person name="Ohm R.A."/>
            <person name="Martin F."/>
            <person name="Silar P."/>
            <person name="Natvig D.O."/>
            <person name="Lalanne C."/>
            <person name="Gautier V."/>
            <person name="Ament-Velasquez S.L."/>
            <person name="Kruys A."/>
            <person name="Hutchinson M.I."/>
            <person name="Powell A.J."/>
            <person name="Barry K."/>
            <person name="Miller A.N."/>
            <person name="Grigoriev I.V."/>
            <person name="Debuchy R."/>
            <person name="Gladieux P."/>
            <person name="Hiltunen Thoren M."/>
            <person name="Johannesson H."/>
        </authorList>
    </citation>
    <scope>NUCLEOTIDE SEQUENCE</scope>
    <source>
        <strain evidence="1">CBS 123565</strain>
    </source>
</reference>
<name>A0AAN6UGE1_9PEZI</name>
<protein>
    <submittedName>
        <fullName evidence="1">Uncharacterized protein</fullName>
    </submittedName>
</protein>
<organism evidence="1 2">
    <name type="scientific">Trichocladium antarcticum</name>
    <dbReference type="NCBI Taxonomy" id="1450529"/>
    <lineage>
        <taxon>Eukaryota</taxon>
        <taxon>Fungi</taxon>
        <taxon>Dikarya</taxon>
        <taxon>Ascomycota</taxon>
        <taxon>Pezizomycotina</taxon>
        <taxon>Sordariomycetes</taxon>
        <taxon>Sordariomycetidae</taxon>
        <taxon>Sordariales</taxon>
        <taxon>Chaetomiaceae</taxon>
        <taxon>Trichocladium</taxon>
    </lineage>
</organism>
<sequence length="85" mass="9803">MRGCYDGLFCSDLWLAVNFSPSLLRSPTTLSHRYANTNFSPRIFLLHIIYRPYRYIHLHPIYSSILPVTLSLGPKHGYIGYIAES</sequence>
<keyword evidence="2" id="KW-1185">Reference proteome</keyword>
<dbReference type="EMBL" id="MU853417">
    <property type="protein sequence ID" value="KAK4132537.1"/>
    <property type="molecule type" value="Genomic_DNA"/>
</dbReference>
<accession>A0AAN6UGE1</accession>